<dbReference type="EMBL" id="BJHW01000002">
    <property type="protein sequence ID" value="GDY58468.1"/>
    <property type="molecule type" value="Genomic_DNA"/>
</dbReference>
<dbReference type="InterPro" id="IPR024688">
    <property type="entry name" value="Mac_dom"/>
</dbReference>
<evidence type="ECO:0000313" key="7">
    <source>
        <dbReference type="EMBL" id="GDY58468.1"/>
    </source>
</evidence>
<evidence type="ECO:0000259" key="6">
    <source>
        <dbReference type="SMART" id="SM01266"/>
    </source>
</evidence>
<dbReference type="PANTHER" id="PTHR23416:SF23">
    <property type="entry name" value="ACETYLTRANSFERASE C18B11.09C-RELATED"/>
    <property type="match status" value="1"/>
</dbReference>
<dbReference type="Pfam" id="PF00132">
    <property type="entry name" value="Hexapep"/>
    <property type="match status" value="1"/>
</dbReference>
<keyword evidence="8" id="KW-1185">Reference proteome</keyword>
<dbReference type="Proteomes" id="UP000301309">
    <property type="component" value="Unassembled WGS sequence"/>
</dbReference>
<dbReference type="Pfam" id="PF12464">
    <property type="entry name" value="Mac"/>
    <property type="match status" value="1"/>
</dbReference>
<dbReference type="AlphaFoldDB" id="A0A4D4LJ29"/>
<dbReference type="PROSITE" id="PS00101">
    <property type="entry name" value="HEXAPEP_TRANSFERASES"/>
    <property type="match status" value="1"/>
</dbReference>
<comment type="similarity">
    <text evidence="1">Belongs to the transferase hexapeptide repeat family.</text>
</comment>
<sequence>MAASWLVAHAAEPHIDTAPRPFGARPNRTGLQRGRLASAREGSVPRRHTDRECTIVRSKGTIPHMPMDHFADDPRTNLERMLAGDLYIADDPEIARRQQRAVCLAARYQAAYAEDADAARPILVELLGSLGDEAHVRPPLYVDYGSNITIGARTFVNYNLTALDVAAITIGDDCQVGPNVQLLSPTHPLEPQPRRDKLEAAKPITIGDNVWLGGGAIVLPGVTIGDNSVIGAGAVVTKDVPANVVAVGNPARPVRDL</sequence>
<dbReference type="FunFam" id="2.160.10.10:FF:000025">
    <property type="entry name" value="Hexapeptide-repeat containing-acetyltransferase"/>
    <property type="match status" value="1"/>
</dbReference>
<name>A0A4D4LJ29_STRVO</name>
<dbReference type="Gene3D" id="2.160.10.10">
    <property type="entry name" value="Hexapeptide repeat proteins"/>
    <property type="match status" value="1"/>
</dbReference>
<evidence type="ECO:0000256" key="2">
    <source>
        <dbReference type="ARBA" id="ARBA00022679"/>
    </source>
</evidence>
<proteinExistence type="inferred from homology"/>
<dbReference type="GO" id="GO:0005829">
    <property type="term" value="C:cytosol"/>
    <property type="evidence" value="ECO:0007669"/>
    <property type="project" value="TreeGrafter"/>
</dbReference>
<dbReference type="CDD" id="cd03357">
    <property type="entry name" value="LbH_MAT_GAT"/>
    <property type="match status" value="1"/>
</dbReference>
<dbReference type="GO" id="GO:0016407">
    <property type="term" value="F:acetyltransferase activity"/>
    <property type="evidence" value="ECO:0007669"/>
    <property type="project" value="InterPro"/>
</dbReference>
<organism evidence="7 8">
    <name type="scientific">Streptomyces violaceusniger</name>
    <dbReference type="NCBI Taxonomy" id="68280"/>
    <lineage>
        <taxon>Bacteria</taxon>
        <taxon>Bacillati</taxon>
        <taxon>Actinomycetota</taxon>
        <taxon>Actinomycetes</taxon>
        <taxon>Kitasatosporales</taxon>
        <taxon>Streptomycetaceae</taxon>
        <taxon>Streptomyces</taxon>
        <taxon>Streptomyces violaceusniger group</taxon>
    </lineage>
</organism>
<feature type="domain" description="Maltose/galactoside acetyltransferase" evidence="6">
    <location>
        <begin position="78"/>
        <end position="132"/>
    </location>
</feature>
<evidence type="ECO:0000256" key="1">
    <source>
        <dbReference type="ARBA" id="ARBA00007274"/>
    </source>
</evidence>
<accession>A0A4D4LJ29</accession>
<dbReference type="SUPFAM" id="SSF51161">
    <property type="entry name" value="Trimeric LpxA-like enzymes"/>
    <property type="match status" value="1"/>
</dbReference>
<dbReference type="GO" id="GO:0008374">
    <property type="term" value="F:O-acyltransferase activity"/>
    <property type="evidence" value="ECO:0007669"/>
    <property type="project" value="TreeGrafter"/>
</dbReference>
<dbReference type="InterPro" id="IPR018357">
    <property type="entry name" value="Hexapep_transf_CS"/>
</dbReference>
<gene>
    <name evidence="7" type="ORF">SVIO_090910</name>
</gene>
<dbReference type="InterPro" id="IPR011004">
    <property type="entry name" value="Trimer_LpxA-like_sf"/>
</dbReference>
<evidence type="ECO:0000256" key="3">
    <source>
        <dbReference type="ARBA" id="ARBA00022737"/>
    </source>
</evidence>
<comment type="caution">
    <text evidence="7">The sequence shown here is derived from an EMBL/GenBank/DDBJ whole genome shotgun (WGS) entry which is preliminary data.</text>
</comment>
<dbReference type="InterPro" id="IPR001451">
    <property type="entry name" value="Hexapep"/>
</dbReference>
<keyword evidence="2 7" id="KW-0808">Transferase</keyword>
<keyword evidence="4" id="KW-0012">Acyltransferase</keyword>
<dbReference type="InterPro" id="IPR051159">
    <property type="entry name" value="Hexapeptide_acetyltransf"/>
</dbReference>
<dbReference type="PANTHER" id="PTHR23416">
    <property type="entry name" value="SIALIC ACID SYNTHASE-RELATED"/>
    <property type="match status" value="1"/>
</dbReference>
<feature type="region of interest" description="Disordered" evidence="5">
    <location>
        <begin position="16"/>
        <end position="48"/>
    </location>
</feature>
<keyword evidence="3" id="KW-0677">Repeat</keyword>
<evidence type="ECO:0000256" key="5">
    <source>
        <dbReference type="SAM" id="MobiDB-lite"/>
    </source>
</evidence>
<protein>
    <submittedName>
        <fullName evidence="7">Maltose O-acetyltransferase</fullName>
    </submittedName>
</protein>
<reference evidence="7 8" key="1">
    <citation type="journal article" date="2020" name="Int. J. Syst. Evol. Microbiol.">
        <title>Reclassification of Streptomyces castelarensis and Streptomyces sporoclivatus as later heterotypic synonyms of Streptomyces antimycoticus.</title>
        <authorList>
            <person name="Komaki H."/>
            <person name="Tamura T."/>
        </authorList>
    </citation>
    <scope>NUCLEOTIDE SEQUENCE [LARGE SCALE GENOMIC DNA]</scope>
    <source>
        <strain evidence="7 8">NBRC 13459</strain>
    </source>
</reference>
<evidence type="ECO:0000256" key="4">
    <source>
        <dbReference type="ARBA" id="ARBA00023315"/>
    </source>
</evidence>
<dbReference type="SMART" id="SM01266">
    <property type="entry name" value="Mac"/>
    <property type="match status" value="1"/>
</dbReference>
<evidence type="ECO:0000313" key="8">
    <source>
        <dbReference type="Proteomes" id="UP000301309"/>
    </source>
</evidence>